<feature type="repeat" description="TPR" evidence="1">
    <location>
        <begin position="319"/>
        <end position="352"/>
    </location>
</feature>
<gene>
    <name evidence="3" type="ORF">LY28_01885</name>
</gene>
<dbReference type="InterPro" id="IPR001173">
    <property type="entry name" value="Glyco_trans_2-like"/>
</dbReference>
<dbReference type="CDD" id="cd02511">
    <property type="entry name" value="Beta4Glucosyltransferase"/>
    <property type="match status" value="1"/>
</dbReference>
<dbReference type="Gene3D" id="3.90.550.10">
    <property type="entry name" value="Spore Coat Polysaccharide Biosynthesis Protein SpsA, Chain A"/>
    <property type="match status" value="1"/>
</dbReference>
<dbReference type="SMART" id="SM00028">
    <property type="entry name" value="TPR"/>
    <property type="match status" value="3"/>
</dbReference>
<dbReference type="PANTHER" id="PTHR43630:SF2">
    <property type="entry name" value="GLYCOSYLTRANSFERASE"/>
    <property type="match status" value="1"/>
</dbReference>
<evidence type="ECO:0000259" key="2">
    <source>
        <dbReference type="Pfam" id="PF00535"/>
    </source>
</evidence>
<reference evidence="3 4" key="1">
    <citation type="submission" date="2018-06" db="EMBL/GenBank/DDBJ databases">
        <title>Genomic Encyclopedia of Type Strains, Phase I: the one thousand microbial genomes (KMG-I) project.</title>
        <authorList>
            <person name="Kyrpides N."/>
        </authorList>
    </citation>
    <scope>NUCLEOTIDE SEQUENCE [LARGE SCALE GENOMIC DNA]</scope>
    <source>
        <strain evidence="3 4">DSM 19573</strain>
    </source>
</reference>
<dbReference type="InterPro" id="IPR019734">
    <property type="entry name" value="TPR_rpt"/>
</dbReference>
<dbReference type="EMBL" id="QKMR01000010">
    <property type="protein sequence ID" value="PYG87517.1"/>
    <property type="molecule type" value="Genomic_DNA"/>
</dbReference>
<dbReference type="SUPFAM" id="SSF48452">
    <property type="entry name" value="TPR-like"/>
    <property type="match status" value="1"/>
</dbReference>
<keyword evidence="4" id="KW-1185">Reference proteome</keyword>
<dbReference type="OrthoDB" id="9815923at2"/>
<dbReference type="Pfam" id="PF13181">
    <property type="entry name" value="TPR_8"/>
    <property type="match status" value="2"/>
</dbReference>
<keyword evidence="1" id="KW-0802">TPR repeat</keyword>
<protein>
    <submittedName>
        <fullName evidence="3">Tetratricopeptide repeat protein</fullName>
    </submittedName>
</protein>
<dbReference type="PANTHER" id="PTHR43630">
    <property type="entry name" value="POLY-BETA-1,6-N-ACETYL-D-GLUCOSAMINE SYNTHASE"/>
    <property type="match status" value="1"/>
</dbReference>
<organism evidence="3 4">
    <name type="scientific">Ruminiclostridium sufflavum DSM 19573</name>
    <dbReference type="NCBI Taxonomy" id="1121337"/>
    <lineage>
        <taxon>Bacteria</taxon>
        <taxon>Bacillati</taxon>
        <taxon>Bacillota</taxon>
        <taxon>Clostridia</taxon>
        <taxon>Eubacteriales</taxon>
        <taxon>Oscillospiraceae</taxon>
        <taxon>Ruminiclostridium</taxon>
    </lineage>
</organism>
<sequence>MKNEISLCMIVKNEEDNLQRCLNSVKDIVDEVIIVDTGSTDKTVYIAESFGASVYNYIWDNNFSEARNESLKYASKDWILIMDADDEFCRDDKEAFLQLISSSLEEKTLYYFETLNYCGSFADSSNISINLNPRLFKNNLGYKYEGEVHNQLVNHKISTKDVCVSIKIYHYGYLDSNIKGKDKRKRNIFLLEEQLKKEPDNKYALFNLGNEYFASNEIAKALDYYYKSYENFTPAAGYGFILVLRIVLANYFIGLYTKALEFTDIGIQYYPGFTDLYYFKGCIYKSMDRPLMAVRAWEKCIEIGDPPSGLKFLYGTGSFKAMYELALICMEQKDYHSAYKYFNETIRIKPDLIISVYKIAYILKEENVASDEFKYILELFFEDDAKAAIVLADICYSVGYYEAALEYIKKCEENGIKSDDVRLLEIKALVRTGDFEKGIQINNFDSNHYFFPSFSMYKVICAIMLKEKLLAFYIIDSLKNNSFQDKNKKIYESYTQLVNLFFGKETQVLTEDEKEKEYTAIIFEILEIFLINKRFDEFYIAINLLNLISDKSVLLHLGKLYYKYGYFDMSKKELIRSIKEFEIYDKDALNILKQL</sequence>
<evidence type="ECO:0000313" key="3">
    <source>
        <dbReference type="EMBL" id="PYG87517.1"/>
    </source>
</evidence>
<dbReference type="SUPFAM" id="SSF53448">
    <property type="entry name" value="Nucleotide-diphospho-sugar transferases"/>
    <property type="match status" value="1"/>
</dbReference>
<name>A0A318XXJ4_9FIRM</name>
<dbReference type="Gene3D" id="1.25.40.10">
    <property type="entry name" value="Tetratricopeptide repeat domain"/>
    <property type="match status" value="1"/>
</dbReference>
<dbReference type="AlphaFoldDB" id="A0A318XXJ4"/>
<evidence type="ECO:0000256" key="1">
    <source>
        <dbReference type="PROSITE-ProRule" id="PRU00339"/>
    </source>
</evidence>
<comment type="caution">
    <text evidence="3">The sequence shown here is derived from an EMBL/GenBank/DDBJ whole genome shotgun (WGS) entry which is preliminary data.</text>
</comment>
<dbReference type="InterPro" id="IPR029044">
    <property type="entry name" value="Nucleotide-diphossugar_trans"/>
</dbReference>
<dbReference type="Pfam" id="PF00535">
    <property type="entry name" value="Glycos_transf_2"/>
    <property type="match status" value="1"/>
</dbReference>
<proteinExistence type="predicted"/>
<dbReference type="PROSITE" id="PS50005">
    <property type="entry name" value="TPR"/>
    <property type="match status" value="1"/>
</dbReference>
<dbReference type="Proteomes" id="UP000248132">
    <property type="component" value="Unassembled WGS sequence"/>
</dbReference>
<feature type="domain" description="Glycosyltransferase 2-like" evidence="2">
    <location>
        <begin position="6"/>
        <end position="100"/>
    </location>
</feature>
<evidence type="ECO:0000313" key="4">
    <source>
        <dbReference type="Proteomes" id="UP000248132"/>
    </source>
</evidence>
<dbReference type="InterPro" id="IPR011990">
    <property type="entry name" value="TPR-like_helical_dom_sf"/>
</dbReference>
<accession>A0A318XXJ4</accession>
<dbReference type="RefSeq" id="WP_110461928.1">
    <property type="nucleotide sequence ID" value="NZ_QKMR01000010.1"/>
</dbReference>